<sequence length="239" mass="26911" precursor="true">MIRFQKPMKHMLFTILLLGALLTTFMSISNVSAEQLKEWINEEPFWVRENISLEAGNLSLRKSGLETRYLPLEVKKYDRYIMSHEVIEGTPLTLEDSQDWSVYPSIEVVATGYTAGPESTGKTEGHPLYGITFSGVKVKRDIYSTVAADPSVFPIGTILFIPGYGYGVVADTGSAIKGNKIDLYYETVDEVFEEWGKKSVEVYIIEEGNGHLSEEELIDLNEDEAVQVFRRQMSFVDAS</sequence>
<dbReference type="RefSeq" id="WP_013489972.1">
    <property type="nucleotide sequence ID" value="NC_014829.1"/>
</dbReference>
<evidence type="ECO:0000313" key="4">
    <source>
        <dbReference type="Proteomes" id="UP000001401"/>
    </source>
</evidence>
<dbReference type="SUPFAM" id="SSF50685">
    <property type="entry name" value="Barwin-like endoglucanases"/>
    <property type="match status" value="1"/>
</dbReference>
<name>E6U2C8_EVAC2</name>
<dbReference type="AlphaFoldDB" id="E6U2C8"/>
<dbReference type="InterPro" id="IPR051933">
    <property type="entry name" value="Resuscitation_pf_RpfB"/>
</dbReference>
<dbReference type="STRING" id="649639.Bcell_3399"/>
<dbReference type="GO" id="GO:0004553">
    <property type="term" value="F:hydrolase activity, hydrolyzing O-glycosyl compounds"/>
    <property type="evidence" value="ECO:0007669"/>
    <property type="project" value="InterPro"/>
</dbReference>
<dbReference type="KEGG" id="bco:Bcell_3399"/>
<dbReference type="Gene3D" id="2.40.40.10">
    <property type="entry name" value="RlpA-like domain"/>
    <property type="match status" value="1"/>
</dbReference>
<keyword evidence="1" id="KW-0732">Signal</keyword>
<gene>
    <name evidence="3" type="ordered locus">Bcell_3399</name>
</gene>
<feature type="domain" description="3D" evidence="2">
    <location>
        <begin position="144"/>
        <end position="205"/>
    </location>
</feature>
<dbReference type="Proteomes" id="UP000001401">
    <property type="component" value="Chromosome"/>
</dbReference>
<dbReference type="HOGENOM" id="CLU_096079_1_0_9"/>
<evidence type="ECO:0000313" key="3">
    <source>
        <dbReference type="EMBL" id="ADU31641.1"/>
    </source>
</evidence>
<keyword evidence="4" id="KW-1185">Reference proteome</keyword>
<dbReference type="OrthoDB" id="9798935at2"/>
<dbReference type="EMBL" id="CP002394">
    <property type="protein sequence ID" value="ADU31641.1"/>
    <property type="molecule type" value="Genomic_DNA"/>
</dbReference>
<dbReference type="InterPro" id="IPR010611">
    <property type="entry name" value="3D_dom"/>
</dbReference>
<proteinExistence type="predicted"/>
<dbReference type="GO" id="GO:0019867">
    <property type="term" value="C:outer membrane"/>
    <property type="evidence" value="ECO:0007669"/>
    <property type="project" value="InterPro"/>
</dbReference>
<dbReference type="PANTHER" id="PTHR39160">
    <property type="entry name" value="CELL WALL-BINDING PROTEIN YOCH"/>
    <property type="match status" value="1"/>
</dbReference>
<evidence type="ECO:0000259" key="2">
    <source>
        <dbReference type="Pfam" id="PF06725"/>
    </source>
</evidence>
<dbReference type="Pfam" id="PF06725">
    <property type="entry name" value="3D"/>
    <property type="match status" value="1"/>
</dbReference>
<accession>E6U2C8</accession>
<dbReference type="PANTHER" id="PTHR39160:SF4">
    <property type="entry name" value="RESUSCITATION-PROMOTING FACTOR RPFB"/>
    <property type="match status" value="1"/>
</dbReference>
<evidence type="ECO:0000256" key="1">
    <source>
        <dbReference type="ARBA" id="ARBA00022729"/>
    </source>
</evidence>
<dbReference type="eggNOG" id="COG3584">
    <property type="taxonomic scope" value="Bacteria"/>
</dbReference>
<dbReference type="CDD" id="cd22786">
    <property type="entry name" value="DPBB_YuiC-like"/>
    <property type="match status" value="1"/>
</dbReference>
<organism evidence="3 4">
    <name type="scientific">Evansella cellulosilytica (strain ATCC 21833 / DSM 2522 / FERM P-1141 / JCM 9156 / N-4)</name>
    <name type="common">Bacillus cellulosilyticus</name>
    <dbReference type="NCBI Taxonomy" id="649639"/>
    <lineage>
        <taxon>Bacteria</taxon>
        <taxon>Bacillati</taxon>
        <taxon>Bacillota</taxon>
        <taxon>Bacilli</taxon>
        <taxon>Bacillales</taxon>
        <taxon>Bacillaceae</taxon>
        <taxon>Evansella</taxon>
    </lineage>
</organism>
<protein>
    <submittedName>
        <fullName evidence="3">3D domain-containing protein</fullName>
    </submittedName>
</protein>
<dbReference type="GO" id="GO:0009254">
    <property type="term" value="P:peptidoglycan turnover"/>
    <property type="evidence" value="ECO:0007669"/>
    <property type="project" value="InterPro"/>
</dbReference>
<reference evidence="3 4" key="1">
    <citation type="submission" date="2010-12" db="EMBL/GenBank/DDBJ databases">
        <title>Complete sequence of Bacillus cellulosilyticus DSM 2522.</title>
        <authorList>
            <consortium name="US DOE Joint Genome Institute"/>
            <person name="Lucas S."/>
            <person name="Copeland A."/>
            <person name="Lapidus A."/>
            <person name="Cheng J.-F."/>
            <person name="Bruce D."/>
            <person name="Goodwin L."/>
            <person name="Pitluck S."/>
            <person name="Chertkov O."/>
            <person name="Detter J.C."/>
            <person name="Han C."/>
            <person name="Tapia R."/>
            <person name="Land M."/>
            <person name="Hauser L."/>
            <person name="Jeffries C."/>
            <person name="Kyrpides N."/>
            <person name="Ivanova N."/>
            <person name="Mikhailova N."/>
            <person name="Brumm P."/>
            <person name="Mead D."/>
            <person name="Woyke T."/>
        </authorList>
    </citation>
    <scope>NUCLEOTIDE SEQUENCE [LARGE SCALE GENOMIC DNA]</scope>
    <source>
        <strain evidence="4">ATCC 21833 / DSM 2522 / FERM P-1141 / JCM 9156 / N-4</strain>
    </source>
</reference>
<dbReference type="InterPro" id="IPR036908">
    <property type="entry name" value="RlpA-like_sf"/>
</dbReference>